<dbReference type="Gene3D" id="4.10.280.10">
    <property type="entry name" value="Helix-loop-helix DNA-binding domain"/>
    <property type="match status" value="1"/>
</dbReference>
<sequence>MNRTQKKGKDLIKIFNEGKKDFPDDLEVQRKILEMVVEKEKSHLQSRQVLKMSECMDKLIVRFYKRKKGSLKEENKEIDHLDHK</sequence>
<protein>
    <submittedName>
        <fullName evidence="1">Uncharacterized protein</fullName>
    </submittedName>
</protein>
<name>A0A3G1KQ07_FORW1</name>
<evidence type="ECO:0000313" key="1">
    <source>
        <dbReference type="EMBL" id="ATW24552.1"/>
    </source>
</evidence>
<dbReference type="SUPFAM" id="SSF140500">
    <property type="entry name" value="BAS1536-like"/>
    <property type="match status" value="1"/>
</dbReference>
<reference evidence="1 2" key="1">
    <citation type="submission" date="2016-10" db="EMBL/GenBank/DDBJ databases">
        <title>Complete Genome Sequence of Peptococcaceae strain DCMF.</title>
        <authorList>
            <person name="Edwards R.J."/>
            <person name="Holland S.I."/>
            <person name="Deshpande N.P."/>
            <person name="Wong Y.K."/>
            <person name="Ertan H."/>
            <person name="Manefield M."/>
            <person name="Russell T.L."/>
            <person name="Lee M.J."/>
        </authorList>
    </citation>
    <scope>NUCLEOTIDE SEQUENCE [LARGE SCALE GENOMIC DNA]</scope>
    <source>
        <strain evidence="1 2">DCMF</strain>
    </source>
</reference>
<organism evidence="1 2">
    <name type="scientific">Formimonas warabiya</name>
    <dbReference type="NCBI Taxonomy" id="1761012"/>
    <lineage>
        <taxon>Bacteria</taxon>
        <taxon>Bacillati</taxon>
        <taxon>Bacillota</taxon>
        <taxon>Clostridia</taxon>
        <taxon>Eubacteriales</taxon>
        <taxon>Peptococcaceae</taxon>
        <taxon>Candidatus Formimonas</taxon>
    </lineage>
</organism>
<evidence type="ECO:0000313" key="2">
    <source>
        <dbReference type="Proteomes" id="UP000323521"/>
    </source>
</evidence>
<dbReference type="RefSeq" id="WP_148133750.1">
    <property type="nucleotide sequence ID" value="NZ_CP017634.1"/>
</dbReference>
<dbReference type="Proteomes" id="UP000323521">
    <property type="component" value="Chromosome"/>
</dbReference>
<proteinExistence type="predicted"/>
<dbReference type="GO" id="GO:0046983">
    <property type="term" value="F:protein dimerization activity"/>
    <property type="evidence" value="ECO:0007669"/>
    <property type="project" value="InterPro"/>
</dbReference>
<dbReference type="EMBL" id="CP017634">
    <property type="protein sequence ID" value="ATW24552.1"/>
    <property type="molecule type" value="Genomic_DNA"/>
</dbReference>
<dbReference type="InterPro" id="IPR037208">
    <property type="entry name" value="Spo0E-like_sf"/>
</dbReference>
<accession>A0A3G1KQ07</accession>
<dbReference type="KEGG" id="fwa:DCMF_06930"/>
<keyword evidence="2" id="KW-1185">Reference proteome</keyword>
<dbReference type="InterPro" id="IPR036638">
    <property type="entry name" value="HLH_DNA-bd_sf"/>
</dbReference>
<dbReference type="GO" id="GO:0043937">
    <property type="term" value="P:regulation of sporulation"/>
    <property type="evidence" value="ECO:0007669"/>
    <property type="project" value="InterPro"/>
</dbReference>
<gene>
    <name evidence="1" type="ORF">DCMF_06930</name>
</gene>
<dbReference type="AlphaFoldDB" id="A0A3G1KQ07"/>